<feature type="coiled-coil region" evidence="1">
    <location>
        <begin position="27"/>
        <end position="68"/>
    </location>
</feature>
<organism evidence="2 3">
    <name type="scientific">Kocuria turfanensis</name>
    <dbReference type="NCBI Taxonomy" id="388357"/>
    <lineage>
        <taxon>Bacteria</taxon>
        <taxon>Bacillati</taxon>
        <taxon>Actinomycetota</taxon>
        <taxon>Actinomycetes</taxon>
        <taxon>Micrococcales</taxon>
        <taxon>Micrococcaceae</taxon>
        <taxon>Kocuria</taxon>
    </lineage>
</organism>
<dbReference type="Proteomes" id="UP000321103">
    <property type="component" value="Unassembled WGS sequence"/>
</dbReference>
<dbReference type="EMBL" id="BJZS01000033">
    <property type="protein sequence ID" value="GEO95225.1"/>
    <property type="molecule type" value="Genomic_DNA"/>
</dbReference>
<dbReference type="RefSeq" id="WP_062735250.1">
    <property type="nucleotide sequence ID" value="NZ_BJZS01000033.1"/>
</dbReference>
<sequence>MSASTTARLGYAVLGTMRLGDDSPPRLEDAQAMLQETTNALVQAIRTCAALADKVANAQAMVDAAKSEGAL</sequence>
<evidence type="ECO:0000256" key="1">
    <source>
        <dbReference type="SAM" id="Coils"/>
    </source>
</evidence>
<protein>
    <submittedName>
        <fullName evidence="2">Uncharacterized protein</fullName>
    </submittedName>
</protein>
<dbReference type="AlphaFoldDB" id="A0A512IC08"/>
<accession>A0A512IC08</accession>
<gene>
    <name evidence="2" type="ORF">KTU01_13480</name>
</gene>
<proteinExistence type="predicted"/>
<keyword evidence="1" id="KW-0175">Coiled coil</keyword>
<evidence type="ECO:0000313" key="2">
    <source>
        <dbReference type="EMBL" id="GEO95225.1"/>
    </source>
</evidence>
<reference evidence="2 3" key="1">
    <citation type="submission" date="2019-07" db="EMBL/GenBank/DDBJ databases">
        <title>Whole genome shotgun sequence of Kocuria turfanensis NBRC 107627.</title>
        <authorList>
            <person name="Hosoyama A."/>
            <person name="Uohara A."/>
            <person name="Ohji S."/>
            <person name="Ichikawa N."/>
        </authorList>
    </citation>
    <scope>NUCLEOTIDE SEQUENCE [LARGE SCALE GENOMIC DNA]</scope>
    <source>
        <strain evidence="2 3">NBRC 107627</strain>
    </source>
</reference>
<dbReference type="STRING" id="388357.GCA_001580365_01526"/>
<evidence type="ECO:0000313" key="3">
    <source>
        <dbReference type="Proteomes" id="UP000321103"/>
    </source>
</evidence>
<keyword evidence="3" id="KW-1185">Reference proteome</keyword>
<comment type="caution">
    <text evidence="2">The sequence shown here is derived from an EMBL/GenBank/DDBJ whole genome shotgun (WGS) entry which is preliminary data.</text>
</comment>
<name>A0A512IC08_9MICC</name>